<dbReference type="Proteomes" id="UP000019116">
    <property type="component" value="Chromosome 4A"/>
</dbReference>
<evidence type="ECO:0000313" key="1">
    <source>
        <dbReference type="EnsemblPlants" id="TraesCS4A02G459600.1.cds1"/>
    </source>
</evidence>
<accession>A0A3B6I2X8</accession>
<sequence>MLSSLDSKKQWEKTFLDCFCRVDAEAEAPVFLTSSSPAQPAGAWDPSNPALAHARRVDLELSVEDDARRRSSSLSPRVHLNRRTALARRLPRSLSLAVSSVMR</sequence>
<evidence type="ECO:0000313" key="2">
    <source>
        <dbReference type="Proteomes" id="UP000019116"/>
    </source>
</evidence>
<proteinExistence type="predicted"/>
<keyword evidence="2" id="KW-1185">Reference proteome</keyword>
<reference evidence="1" key="2">
    <citation type="submission" date="2018-10" db="UniProtKB">
        <authorList>
            <consortium name="EnsemblPlants"/>
        </authorList>
    </citation>
    <scope>IDENTIFICATION</scope>
</reference>
<organism evidence="1">
    <name type="scientific">Triticum aestivum</name>
    <name type="common">Wheat</name>
    <dbReference type="NCBI Taxonomy" id="4565"/>
    <lineage>
        <taxon>Eukaryota</taxon>
        <taxon>Viridiplantae</taxon>
        <taxon>Streptophyta</taxon>
        <taxon>Embryophyta</taxon>
        <taxon>Tracheophyta</taxon>
        <taxon>Spermatophyta</taxon>
        <taxon>Magnoliopsida</taxon>
        <taxon>Liliopsida</taxon>
        <taxon>Poales</taxon>
        <taxon>Poaceae</taxon>
        <taxon>BOP clade</taxon>
        <taxon>Pooideae</taxon>
        <taxon>Triticodae</taxon>
        <taxon>Triticeae</taxon>
        <taxon>Triticinae</taxon>
        <taxon>Triticum</taxon>
    </lineage>
</organism>
<dbReference type="Gramene" id="TraesCS4A03G1157000.1">
    <property type="protein sequence ID" value="TraesCS4A03G1157000.1.CDS1"/>
    <property type="gene ID" value="TraesCS4A03G1157000"/>
</dbReference>
<dbReference type="Gramene" id="TraesCS4A02G459600.1">
    <property type="protein sequence ID" value="TraesCS4A02G459600.1.cds1"/>
    <property type="gene ID" value="TraesCS4A02G459600"/>
</dbReference>
<dbReference type="AlphaFoldDB" id="A0A3B6I2X8"/>
<dbReference type="SMR" id="A0A3B6I2X8"/>
<protein>
    <submittedName>
        <fullName evidence="1">Uncharacterized protein</fullName>
    </submittedName>
</protein>
<name>A0A3B6I2X8_WHEAT</name>
<dbReference type="EnsemblPlants" id="TraesCS4A02G459600.1">
    <property type="protein sequence ID" value="TraesCS4A02G459600.1.cds1"/>
    <property type="gene ID" value="TraesCS4A02G459600"/>
</dbReference>
<reference evidence="1" key="1">
    <citation type="submission" date="2018-08" db="EMBL/GenBank/DDBJ databases">
        <authorList>
            <person name="Rossello M."/>
        </authorList>
    </citation>
    <scope>NUCLEOTIDE SEQUENCE [LARGE SCALE GENOMIC DNA]</scope>
    <source>
        <strain evidence="1">cv. Chinese Spring</strain>
    </source>
</reference>